<reference evidence="2 3" key="1">
    <citation type="journal article" date="2022" name="Syst. Appl. Microbiol.">
        <title>Rhodopirellula aestuarii sp. nov., a novel member of the genus Rhodopirellula isolated from brackish sediments collected in the Tagus River estuary, Portugal.</title>
        <authorList>
            <person name="Vitorino I.R."/>
            <person name="Klimek D."/>
            <person name="Calusinska M."/>
            <person name="Lobo-da-Cunha A."/>
            <person name="Vasconcelos V."/>
            <person name="Lage O.M."/>
        </authorList>
    </citation>
    <scope>NUCLEOTIDE SEQUENCE [LARGE SCALE GENOMIC DNA]</scope>
    <source>
        <strain evidence="2 3">ICT_H3.1</strain>
    </source>
</reference>
<sequence>MLRQSSAIVCILICGSLSALANPLVDEIRFGDTQSEESHGLKVDSGEIIDGALGTSARQLLPPQKEHWRGGRMTFRMQVDPDKPNYFTVKFWGSDTTGEHSRLMLFLEGKQIGQRHLGEVDSLDISEDRARFLGRFFYKTLPLPEHMTRGQTSLELAIEAQGPVWGYGYNFEKFQQPMTKPSRGIYRAYLHTDPYLEPGTDETQGDPVIDFPIRREPGEEVLQEVQDRVNHTIDKMLKSANAEPIEGVRFLAYACFVPWSKAYRNKAALNKIVRSIDDYAQKFEEKPEIVEEEWFGAGPIADAVRLLAKPVQIYLDHKIEGTETVRRQAWAKLFAHSRDWHVKNRRSYTNQTMIVDLGIYRCNRALAVVDPSSAWPEDRAIRILHEAVGIEPWSGSLDERGRSSWRLGRRFMQLTEKGLTKELGYVGSYGEIVAGIVQAMYESSRPTPTADGDPKLKAQLVKMARARTVFRYPAADDDGYQSMRVETIVGWRDWHYPGPIAYGPMPTDDGDPLDVAIATGDPYLIGCCQQMIEDNQYFVALQQLNQRRGFNVLTSLSRAPGNYERITNYPQQPGRLPMSRGRPDFVYADPEIGVLAVKHGDDILYASLYWRARYAINFLARVHQLSPAIERDATVNIGTMFTDSGLFYKVPDQTNEPFNKRYEKSYKDAGMHLGMAGQLQPIARVPSIFQDYKPGDENIHAGMGEFYVMYYGPYCVAMNCSQSRTFTLDLPAPFRGSKNLVDHEIEQGPKRQVKPGETVVLYRER</sequence>
<organism evidence="2 3">
    <name type="scientific">Aporhodopirellula aestuarii</name>
    <dbReference type="NCBI Taxonomy" id="2950107"/>
    <lineage>
        <taxon>Bacteria</taxon>
        <taxon>Pseudomonadati</taxon>
        <taxon>Planctomycetota</taxon>
        <taxon>Planctomycetia</taxon>
        <taxon>Pirellulales</taxon>
        <taxon>Pirellulaceae</taxon>
        <taxon>Aporhodopirellula</taxon>
    </lineage>
</organism>
<evidence type="ECO:0000313" key="3">
    <source>
        <dbReference type="Proteomes" id="UP001202961"/>
    </source>
</evidence>
<gene>
    <name evidence="2" type="ORF">NB063_31600</name>
</gene>
<dbReference type="PROSITE" id="PS00387">
    <property type="entry name" value="PPASE"/>
    <property type="match status" value="1"/>
</dbReference>
<evidence type="ECO:0008006" key="4">
    <source>
        <dbReference type="Google" id="ProtNLM"/>
    </source>
</evidence>
<comment type="caution">
    <text evidence="2">The sequence shown here is derived from an EMBL/GenBank/DDBJ whole genome shotgun (WGS) entry which is preliminary data.</text>
</comment>
<feature type="chain" id="PRO_5045091443" description="Secreted protein" evidence="1">
    <location>
        <begin position="22"/>
        <end position="765"/>
    </location>
</feature>
<evidence type="ECO:0000313" key="2">
    <source>
        <dbReference type="EMBL" id="MCM2375191.1"/>
    </source>
</evidence>
<protein>
    <recommendedName>
        <fullName evidence="4">Secreted protein</fullName>
    </recommendedName>
</protein>
<name>A0ABT0UGU7_9BACT</name>
<dbReference type="RefSeq" id="WP_250933777.1">
    <property type="nucleotide sequence ID" value="NZ_JAMQBK010000140.1"/>
</dbReference>
<feature type="signal peptide" evidence="1">
    <location>
        <begin position="1"/>
        <end position="21"/>
    </location>
</feature>
<dbReference type="Proteomes" id="UP001202961">
    <property type="component" value="Unassembled WGS sequence"/>
</dbReference>
<dbReference type="EMBL" id="JAMQBK010000140">
    <property type="protein sequence ID" value="MCM2375191.1"/>
    <property type="molecule type" value="Genomic_DNA"/>
</dbReference>
<keyword evidence="1" id="KW-0732">Signal</keyword>
<proteinExistence type="predicted"/>
<evidence type="ECO:0000256" key="1">
    <source>
        <dbReference type="SAM" id="SignalP"/>
    </source>
</evidence>
<keyword evidence="3" id="KW-1185">Reference proteome</keyword>
<accession>A0ABT0UGU7</accession>